<dbReference type="CDD" id="cd04186">
    <property type="entry name" value="GT_2_like_c"/>
    <property type="match status" value="1"/>
</dbReference>
<dbReference type="Gene3D" id="3.90.550.10">
    <property type="entry name" value="Spore Coat Polysaccharide Biosynthesis Protein SpsA, Chain A"/>
    <property type="match status" value="1"/>
</dbReference>
<keyword evidence="2" id="KW-0808">Transferase</keyword>
<accession>R9PN54</accession>
<dbReference type="InterPro" id="IPR029044">
    <property type="entry name" value="Nucleotide-diphossugar_trans"/>
</dbReference>
<comment type="caution">
    <text evidence="2">The sequence shown here is derived from an EMBL/GenBank/DDBJ whole genome shotgun (WGS) entry which is preliminary data.</text>
</comment>
<sequence length="304" mass="34189">MAVDIVIVNWNSRELLEKCVESIIRFGGEHLGKIVVVDNHSSDDSLRFLADYPEVDLQQLTANKGFARACNLGAAQSSAEYLLFLNPDAALYEDTLNGVVDFMQHSSNQNVGICGVKLMDEHNQVARSCSRTASPLGLFFHSLGLDRPWPKLGQAMREWDHLSNQKVDQVIGAFYFVRAKLFADLSGFDERFFVYYEEVDFAYRALKNGYSSYFLSDVSAYHLGGGTSDQVKASRLFYSLRSRLQYAYKHFGYAQASFVAFTSLALEPIVRSLKALMRGDIQSIKETFTAYKKLILWGVGQASE</sequence>
<name>R9PN54_AGAAL</name>
<dbReference type="AlphaFoldDB" id="R9PN54"/>
<evidence type="ECO:0000259" key="1">
    <source>
        <dbReference type="Pfam" id="PF00535"/>
    </source>
</evidence>
<dbReference type="PANTHER" id="PTHR43179">
    <property type="entry name" value="RHAMNOSYLTRANSFERASE WBBL"/>
    <property type="match status" value="1"/>
</dbReference>
<dbReference type="Proteomes" id="UP000014461">
    <property type="component" value="Unassembled WGS sequence"/>
</dbReference>
<dbReference type="SUPFAM" id="SSF53448">
    <property type="entry name" value="Nucleotide-diphospho-sugar transferases"/>
    <property type="match status" value="1"/>
</dbReference>
<evidence type="ECO:0000313" key="3">
    <source>
        <dbReference type="Proteomes" id="UP000014461"/>
    </source>
</evidence>
<gene>
    <name evidence="2" type="ORF">AALB_2815</name>
</gene>
<dbReference type="PANTHER" id="PTHR43179:SF7">
    <property type="entry name" value="RHAMNOSYLTRANSFERASE WBBL"/>
    <property type="match status" value="1"/>
</dbReference>
<dbReference type="EMBL" id="BARX01000019">
    <property type="protein sequence ID" value="GAD02735.1"/>
    <property type="molecule type" value="Genomic_DNA"/>
</dbReference>
<dbReference type="InterPro" id="IPR001173">
    <property type="entry name" value="Glyco_trans_2-like"/>
</dbReference>
<dbReference type="Pfam" id="PF00535">
    <property type="entry name" value="Glycos_transf_2"/>
    <property type="match status" value="1"/>
</dbReference>
<dbReference type="GO" id="GO:0016740">
    <property type="term" value="F:transferase activity"/>
    <property type="evidence" value="ECO:0007669"/>
    <property type="project" value="UniProtKB-KW"/>
</dbReference>
<proteinExistence type="predicted"/>
<protein>
    <submittedName>
        <fullName evidence="2">Glycosyl transferase</fullName>
    </submittedName>
</protein>
<dbReference type="STRING" id="1331007.AALB_2815"/>
<dbReference type="RefSeq" id="WP_016402502.1">
    <property type="nucleotide sequence ID" value="NZ_BARX01000019.1"/>
</dbReference>
<feature type="domain" description="Glycosyltransferase 2-like" evidence="1">
    <location>
        <begin position="5"/>
        <end position="113"/>
    </location>
</feature>
<reference evidence="2" key="1">
    <citation type="journal article" date="2013" name="Genome Announc.">
        <title>Draft Genome Sequence of Agarivorans albus Strain MKT 106T, an Agarolytic Marine Bacterium.</title>
        <authorList>
            <person name="Yasuike M."/>
            <person name="Nakamura Y."/>
            <person name="Kai W."/>
            <person name="Fujiwara A."/>
            <person name="Fukui Y."/>
            <person name="Satomi M."/>
            <person name="Sano M."/>
        </authorList>
    </citation>
    <scope>NUCLEOTIDE SEQUENCE [LARGE SCALE GENOMIC DNA]</scope>
</reference>
<evidence type="ECO:0000313" key="2">
    <source>
        <dbReference type="EMBL" id="GAD02735.1"/>
    </source>
</evidence>
<organism evidence="2 3">
    <name type="scientific">Agarivorans albus MKT 106</name>
    <dbReference type="NCBI Taxonomy" id="1331007"/>
    <lineage>
        <taxon>Bacteria</taxon>
        <taxon>Pseudomonadati</taxon>
        <taxon>Pseudomonadota</taxon>
        <taxon>Gammaproteobacteria</taxon>
        <taxon>Alteromonadales</taxon>
        <taxon>Alteromonadaceae</taxon>
        <taxon>Agarivorans</taxon>
    </lineage>
</organism>
<keyword evidence="3" id="KW-1185">Reference proteome</keyword>